<keyword evidence="2" id="KW-0472">Membrane</keyword>
<evidence type="ECO:0000313" key="4">
    <source>
        <dbReference type="Proteomes" id="UP000220527"/>
    </source>
</evidence>
<proteinExistence type="predicted"/>
<sequence length="125" mass="12920">LVVAQDTEQVHFGPGMHPDGLWLINVAAGDPQRISNIGQHPAWRPLTPEQLAALTPTATPTPDEAASSSPTPATIAGGTSANAPSPAPAPNTNPMALFMAIGVMLLTLTMGGAVGLWLFLRKPPR</sequence>
<evidence type="ECO:0000256" key="1">
    <source>
        <dbReference type="SAM" id="MobiDB-lite"/>
    </source>
</evidence>
<comment type="caution">
    <text evidence="3">The sequence shown here is derived from an EMBL/GenBank/DDBJ whole genome shotgun (WGS) entry which is preliminary data.</text>
</comment>
<evidence type="ECO:0000256" key="2">
    <source>
        <dbReference type="SAM" id="Phobius"/>
    </source>
</evidence>
<gene>
    <name evidence="3" type="ORF">CJ255_21770</name>
</gene>
<feature type="non-terminal residue" evidence="3">
    <location>
        <position position="1"/>
    </location>
</feature>
<dbReference type="Proteomes" id="UP000220527">
    <property type="component" value="Unassembled WGS sequence"/>
</dbReference>
<feature type="region of interest" description="Disordered" evidence="1">
    <location>
        <begin position="53"/>
        <end position="92"/>
    </location>
</feature>
<protein>
    <submittedName>
        <fullName evidence="3">Uncharacterized protein</fullName>
    </submittedName>
</protein>
<organism evidence="3 4">
    <name type="scientific">Candidatus Viridilinea mediisalina</name>
    <dbReference type="NCBI Taxonomy" id="2024553"/>
    <lineage>
        <taxon>Bacteria</taxon>
        <taxon>Bacillati</taxon>
        <taxon>Chloroflexota</taxon>
        <taxon>Chloroflexia</taxon>
        <taxon>Chloroflexales</taxon>
        <taxon>Chloroflexineae</taxon>
        <taxon>Oscillochloridaceae</taxon>
        <taxon>Candidatus Viridilinea</taxon>
    </lineage>
</organism>
<accession>A0A2A6RDF0</accession>
<feature type="transmembrane region" description="Helical" evidence="2">
    <location>
        <begin position="95"/>
        <end position="120"/>
    </location>
</feature>
<name>A0A2A6RDF0_9CHLR</name>
<dbReference type="EMBL" id="NQWI01000249">
    <property type="protein sequence ID" value="PDV98960.1"/>
    <property type="molecule type" value="Genomic_DNA"/>
</dbReference>
<feature type="compositionally biased region" description="Low complexity" evidence="1">
    <location>
        <begin position="53"/>
        <end position="84"/>
    </location>
</feature>
<reference evidence="4" key="1">
    <citation type="submission" date="2017-08" db="EMBL/GenBank/DDBJ databases">
        <authorList>
            <person name="Grouzdev D.S."/>
            <person name="Gaisin V.A."/>
            <person name="Rysina M.S."/>
            <person name="Gorlenko V.M."/>
        </authorList>
    </citation>
    <scope>NUCLEOTIDE SEQUENCE [LARGE SCALE GENOMIC DNA]</scope>
    <source>
        <strain evidence="4">Kir15-3F</strain>
    </source>
</reference>
<keyword evidence="2" id="KW-0812">Transmembrane</keyword>
<keyword evidence="4" id="KW-1185">Reference proteome</keyword>
<dbReference type="AlphaFoldDB" id="A0A2A6RDF0"/>
<keyword evidence="2" id="KW-1133">Transmembrane helix</keyword>
<evidence type="ECO:0000313" key="3">
    <source>
        <dbReference type="EMBL" id="PDV98960.1"/>
    </source>
</evidence>